<proteinExistence type="predicted"/>
<organism evidence="1 2">
    <name type="scientific">Williamsia marianensis</name>
    <dbReference type="NCBI Taxonomy" id="85044"/>
    <lineage>
        <taxon>Bacteria</taxon>
        <taxon>Bacillati</taxon>
        <taxon>Actinomycetota</taxon>
        <taxon>Actinomycetes</taxon>
        <taxon>Mycobacteriales</taxon>
        <taxon>Nocardiaceae</taxon>
        <taxon>Williamsia</taxon>
    </lineage>
</organism>
<dbReference type="AlphaFoldDB" id="A0A495ITK9"/>
<dbReference type="EMBL" id="RBKV01000002">
    <property type="protein sequence ID" value="RKR79873.1"/>
    <property type="molecule type" value="Genomic_DNA"/>
</dbReference>
<comment type="caution">
    <text evidence="1">The sequence shown here is derived from an EMBL/GenBank/DDBJ whole genome shotgun (WGS) entry which is preliminary data.</text>
</comment>
<evidence type="ECO:0000313" key="2">
    <source>
        <dbReference type="Proteomes" id="UP000274762"/>
    </source>
</evidence>
<sequence length="104" mass="10859">MTDTVDPRRIALRAEISQLFRRADAPGIDATEARTRIAAAAALTAVLAGSEPDHFTTTILAAADTDSDRTVAAHLREVAANLPTARPVPIPAGQLTTTQTGARS</sequence>
<dbReference type="Proteomes" id="UP000274762">
    <property type="component" value="Unassembled WGS sequence"/>
</dbReference>
<protein>
    <submittedName>
        <fullName evidence="1">Uncharacterized protein</fullName>
    </submittedName>
</protein>
<evidence type="ECO:0000313" key="1">
    <source>
        <dbReference type="EMBL" id="RKR79873.1"/>
    </source>
</evidence>
<accession>A0A495ITK9</accession>
<reference evidence="1 2" key="1">
    <citation type="submission" date="2018-10" db="EMBL/GenBank/DDBJ databases">
        <title>Sequencing the genomes of 1000 actinobacteria strains.</title>
        <authorList>
            <person name="Klenk H.-P."/>
        </authorList>
    </citation>
    <scope>NUCLEOTIDE SEQUENCE [LARGE SCALE GENOMIC DNA]</scope>
    <source>
        <strain evidence="1 2">DSM 44343</strain>
    </source>
</reference>
<dbReference type="RefSeq" id="WP_062800998.1">
    <property type="nucleotide sequence ID" value="NZ_CBCRXS010000020.1"/>
</dbReference>
<name>A0A495ITK9_WILMA</name>
<gene>
    <name evidence="1" type="ORF">DFJ75_5016</name>
</gene>